<protein>
    <submittedName>
        <fullName evidence="2">Uncharacterized protein</fullName>
    </submittedName>
</protein>
<name>A0A8S1ZH63_ARAAE</name>
<evidence type="ECO:0000313" key="2">
    <source>
        <dbReference type="EMBL" id="CAE5958473.1"/>
    </source>
</evidence>
<accession>A0A8S1ZH63</accession>
<evidence type="ECO:0000313" key="3">
    <source>
        <dbReference type="Proteomes" id="UP000682877"/>
    </source>
</evidence>
<feature type="region of interest" description="Disordered" evidence="1">
    <location>
        <begin position="93"/>
        <end position="114"/>
    </location>
</feature>
<proteinExistence type="predicted"/>
<keyword evidence="3" id="KW-1185">Reference proteome</keyword>
<organism evidence="2 3">
    <name type="scientific">Arabidopsis arenosa</name>
    <name type="common">Sand rock-cress</name>
    <name type="synonym">Cardaminopsis arenosa</name>
    <dbReference type="NCBI Taxonomy" id="38785"/>
    <lineage>
        <taxon>Eukaryota</taxon>
        <taxon>Viridiplantae</taxon>
        <taxon>Streptophyta</taxon>
        <taxon>Embryophyta</taxon>
        <taxon>Tracheophyta</taxon>
        <taxon>Spermatophyta</taxon>
        <taxon>Magnoliopsida</taxon>
        <taxon>eudicotyledons</taxon>
        <taxon>Gunneridae</taxon>
        <taxon>Pentapetalae</taxon>
        <taxon>rosids</taxon>
        <taxon>malvids</taxon>
        <taxon>Brassicales</taxon>
        <taxon>Brassicaceae</taxon>
        <taxon>Camelineae</taxon>
        <taxon>Arabidopsis</taxon>
    </lineage>
</organism>
<gene>
    <name evidence="2" type="ORF">AARE701A_LOCUS2069</name>
</gene>
<reference evidence="2" key="1">
    <citation type="submission" date="2021-01" db="EMBL/GenBank/DDBJ databases">
        <authorList>
            <person name="Bezrukov I."/>
        </authorList>
    </citation>
    <scope>NUCLEOTIDE SEQUENCE</scope>
</reference>
<feature type="compositionally biased region" description="Basic residues" evidence="1">
    <location>
        <begin position="102"/>
        <end position="114"/>
    </location>
</feature>
<evidence type="ECO:0000256" key="1">
    <source>
        <dbReference type="SAM" id="MobiDB-lite"/>
    </source>
</evidence>
<dbReference type="AlphaFoldDB" id="A0A8S1ZH63"/>
<dbReference type="Proteomes" id="UP000682877">
    <property type="component" value="Chromosome 1"/>
</dbReference>
<dbReference type="EMBL" id="LR999451">
    <property type="protein sequence ID" value="CAE5958473.1"/>
    <property type="molecule type" value="Genomic_DNA"/>
</dbReference>
<sequence>MADSDSEPEITGCCWRFFLRLRNFLFSRNTAGSDADSTVANSSGIPDATVVDYSPEAVQARLKEVRNREKGSKRNGKKKQVLPAAVAAELKVKKEKSEAAKKKEHKKKKHFHDF</sequence>